<dbReference type="GO" id="GO:0004109">
    <property type="term" value="F:coproporphyrinogen oxidase activity"/>
    <property type="evidence" value="ECO:0007669"/>
    <property type="project" value="InterPro"/>
</dbReference>
<evidence type="ECO:0000256" key="2">
    <source>
        <dbReference type="ARBA" id="ARBA00004785"/>
    </source>
</evidence>
<comment type="pathway">
    <text evidence="2 15">Porphyrin-containing compound metabolism; protoporphyrin-IX biosynthesis; protoporphyrinogen-IX from coproporphyrinogen-III (AdoMet route): step 1/1.</text>
</comment>
<dbReference type="SMART" id="SM00729">
    <property type="entry name" value="Elp3"/>
    <property type="match status" value="1"/>
</dbReference>
<dbReference type="GO" id="GO:0046872">
    <property type="term" value="F:metal ion binding"/>
    <property type="evidence" value="ECO:0007669"/>
    <property type="project" value="UniProtKB-KW"/>
</dbReference>
<accession>A0AAE3QTD5</accession>
<dbReference type="GO" id="GO:0006782">
    <property type="term" value="P:protoporphyrinogen IX biosynthetic process"/>
    <property type="evidence" value="ECO:0007669"/>
    <property type="project" value="TreeGrafter"/>
</dbReference>
<dbReference type="Gene3D" id="3.80.30.20">
    <property type="entry name" value="tm_1862 like domain"/>
    <property type="match status" value="1"/>
</dbReference>
<feature type="binding site" evidence="16">
    <location>
        <position position="114"/>
    </location>
    <ligand>
        <name>S-adenosyl-L-methionine</name>
        <dbReference type="ChEBI" id="CHEBI:59789"/>
        <label>1</label>
    </ligand>
</feature>
<evidence type="ECO:0000256" key="16">
    <source>
        <dbReference type="PIRSR" id="PIRSR000167-1"/>
    </source>
</evidence>
<evidence type="ECO:0000313" key="19">
    <source>
        <dbReference type="EMBL" id="MDJ1483028.1"/>
    </source>
</evidence>
<dbReference type="EMBL" id="JASJOS010000010">
    <property type="protein sequence ID" value="MDJ1483028.1"/>
    <property type="molecule type" value="Genomic_DNA"/>
</dbReference>
<evidence type="ECO:0000256" key="15">
    <source>
        <dbReference type="PIRNR" id="PIRNR000167"/>
    </source>
</evidence>
<dbReference type="RefSeq" id="WP_313982533.1">
    <property type="nucleotide sequence ID" value="NZ_JASJOS010000010.1"/>
</dbReference>
<comment type="cofactor">
    <cofactor evidence="15 17">
        <name>[4Fe-4S] cluster</name>
        <dbReference type="ChEBI" id="CHEBI:49883"/>
    </cofactor>
    <text evidence="15 17">Binds 1 [4Fe-4S] cluster. The cluster is coordinated with 3 cysteines and an exchangeable S-adenosyl-L-methionine.</text>
</comment>
<dbReference type="AlphaFoldDB" id="A0AAE3QTD5"/>
<keyword evidence="7 15" id="KW-0949">S-adenosyl-L-methionine</keyword>
<evidence type="ECO:0000256" key="3">
    <source>
        <dbReference type="ARBA" id="ARBA00005493"/>
    </source>
</evidence>
<evidence type="ECO:0000313" key="20">
    <source>
        <dbReference type="Proteomes" id="UP001241110"/>
    </source>
</evidence>
<dbReference type="SUPFAM" id="SSF102114">
    <property type="entry name" value="Radical SAM enzymes"/>
    <property type="match status" value="1"/>
</dbReference>
<protein>
    <recommendedName>
        <fullName evidence="15">Coproporphyrinogen-III oxidase</fullName>
        <ecNumber evidence="15">1.3.98.3</ecNumber>
    </recommendedName>
</protein>
<feature type="domain" description="Radical SAM core" evidence="18">
    <location>
        <begin position="48"/>
        <end position="273"/>
    </location>
</feature>
<dbReference type="PANTHER" id="PTHR13932:SF6">
    <property type="entry name" value="OXYGEN-INDEPENDENT COPROPORPHYRINOGEN III OXIDASE"/>
    <property type="match status" value="1"/>
</dbReference>
<dbReference type="InterPro" id="IPR034505">
    <property type="entry name" value="Coproporphyrinogen-III_oxidase"/>
</dbReference>
<evidence type="ECO:0000256" key="12">
    <source>
        <dbReference type="ARBA" id="ARBA00023244"/>
    </source>
</evidence>
<keyword evidence="9 15" id="KW-0560">Oxidoreductase</keyword>
<dbReference type="SFLD" id="SFLDG01065">
    <property type="entry name" value="anaerobic_coproporphyrinogen-I"/>
    <property type="match status" value="1"/>
</dbReference>
<keyword evidence="12 15" id="KW-0627">Porphyrin biosynthesis</keyword>
<evidence type="ECO:0000256" key="1">
    <source>
        <dbReference type="ARBA" id="ARBA00004496"/>
    </source>
</evidence>
<proteinExistence type="inferred from homology"/>
<keyword evidence="5 15" id="KW-0004">4Fe-4S</keyword>
<evidence type="ECO:0000256" key="6">
    <source>
        <dbReference type="ARBA" id="ARBA00022490"/>
    </source>
</evidence>
<comment type="catalytic activity">
    <reaction evidence="14 15">
        <text>coproporphyrinogen III + 2 S-adenosyl-L-methionine = protoporphyrinogen IX + 2 5'-deoxyadenosine + 2 L-methionine + 2 CO2</text>
        <dbReference type="Rhea" id="RHEA:15425"/>
        <dbReference type="ChEBI" id="CHEBI:16526"/>
        <dbReference type="ChEBI" id="CHEBI:17319"/>
        <dbReference type="ChEBI" id="CHEBI:57307"/>
        <dbReference type="ChEBI" id="CHEBI:57309"/>
        <dbReference type="ChEBI" id="CHEBI:57844"/>
        <dbReference type="ChEBI" id="CHEBI:59789"/>
        <dbReference type="EC" id="1.3.98.3"/>
    </reaction>
</comment>
<reference evidence="19" key="1">
    <citation type="submission" date="2023-05" db="EMBL/GenBank/DDBJ databases">
        <authorList>
            <person name="Zhang X."/>
        </authorList>
    </citation>
    <scope>NUCLEOTIDE SEQUENCE</scope>
    <source>
        <strain evidence="19">YF14B1</strain>
    </source>
</reference>
<feature type="binding site" evidence="16">
    <location>
        <position position="147"/>
    </location>
    <ligand>
        <name>S-adenosyl-L-methionine</name>
        <dbReference type="ChEBI" id="CHEBI:59789"/>
        <label>1</label>
    </ligand>
</feature>
<evidence type="ECO:0000256" key="10">
    <source>
        <dbReference type="ARBA" id="ARBA00023004"/>
    </source>
</evidence>
<evidence type="ECO:0000256" key="8">
    <source>
        <dbReference type="ARBA" id="ARBA00022723"/>
    </source>
</evidence>
<evidence type="ECO:0000256" key="11">
    <source>
        <dbReference type="ARBA" id="ARBA00023014"/>
    </source>
</evidence>
<dbReference type="InterPro" id="IPR007197">
    <property type="entry name" value="rSAM"/>
</dbReference>
<dbReference type="PROSITE" id="PS51918">
    <property type="entry name" value="RADICAL_SAM"/>
    <property type="match status" value="1"/>
</dbReference>
<dbReference type="GO" id="GO:0051539">
    <property type="term" value="F:4 iron, 4 sulfur cluster binding"/>
    <property type="evidence" value="ECO:0007669"/>
    <property type="project" value="UniProtKB-KW"/>
</dbReference>
<evidence type="ECO:0000256" key="4">
    <source>
        <dbReference type="ARBA" id="ARBA00011245"/>
    </source>
</evidence>
<dbReference type="SFLD" id="SFLDG01082">
    <property type="entry name" value="B12-binding_domain_containing"/>
    <property type="match status" value="1"/>
</dbReference>
<dbReference type="PIRSF" id="PIRSF000167">
    <property type="entry name" value="HemN"/>
    <property type="match status" value="1"/>
</dbReference>
<sequence length="453" mass="52414">MIGSDIRSLIQKYDIACPRYTSYPTVPHWKDTPSITDWEDSVRQAFDRSYSKGISLYMHLPYCEKLCTYCGCNKRVTANHAVEKPYIDTLLKEWQLYHTLFGRQPIVSEIHLGGGTPTFFSASHLQYLIENILSTSYISSHPEFSLEVHPNYTKKEQLQTLYHLGFRRLSVGIQDFDEKVQYIINRPQTFEQTKRVFEDARQIGYTAINADIIYGLPLQTIDSIRMTIDRVQELRPERIAFYSYAHVPWKSPAQRRYTEADLPQADQKRALYELGRELLLQAGYHEIGMDHFALPADELYKAHQQGTLHRNFMGYTTQSTELLIGLGASSISDTWNAFAQNNKEVEAYMHEVEQGQLPISKGHILTEEDLAVRKQILNLMCKHTTSWTGEAPHYLKDALIRLKVLEDDGLVELDSHHIQVTQTGKLFIRNIAMQLDEHYWQSQSTQRTFSKAI</sequence>
<keyword evidence="11 15" id="KW-0411">Iron-sulfur</keyword>
<evidence type="ECO:0000259" key="18">
    <source>
        <dbReference type="PROSITE" id="PS51918"/>
    </source>
</evidence>
<dbReference type="InterPro" id="IPR004558">
    <property type="entry name" value="Coprogen_oxidase_HemN"/>
</dbReference>
<keyword evidence="10 15" id="KW-0408">Iron</keyword>
<keyword evidence="6 15" id="KW-0963">Cytoplasm</keyword>
<evidence type="ECO:0000256" key="9">
    <source>
        <dbReference type="ARBA" id="ARBA00023002"/>
    </source>
</evidence>
<dbReference type="CDD" id="cd01335">
    <property type="entry name" value="Radical_SAM"/>
    <property type="match status" value="1"/>
</dbReference>
<dbReference type="Gene3D" id="1.10.10.920">
    <property type="match status" value="1"/>
</dbReference>
<feature type="binding site" evidence="16">
    <location>
        <position position="174"/>
    </location>
    <ligand>
        <name>S-adenosyl-L-methionine</name>
        <dbReference type="ChEBI" id="CHEBI:59789"/>
        <label>2</label>
    </ligand>
</feature>
<dbReference type="EC" id="1.3.98.3" evidence="15"/>
<feature type="binding site" evidence="16">
    <location>
        <position position="331"/>
    </location>
    <ligand>
        <name>S-adenosyl-L-methionine</name>
        <dbReference type="ChEBI" id="CHEBI:59789"/>
        <label>1</label>
    </ligand>
</feature>
<dbReference type="SFLD" id="SFLDS00029">
    <property type="entry name" value="Radical_SAM"/>
    <property type="match status" value="1"/>
</dbReference>
<feature type="binding site" evidence="16">
    <location>
        <position position="245"/>
    </location>
    <ligand>
        <name>S-adenosyl-L-methionine</name>
        <dbReference type="ChEBI" id="CHEBI:59789"/>
        <label>2</label>
    </ligand>
</feature>
<dbReference type="InterPro" id="IPR023404">
    <property type="entry name" value="rSAM_horseshoe"/>
</dbReference>
<organism evidence="19 20">
    <name type="scientific">Xanthocytophaga flava</name>
    <dbReference type="NCBI Taxonomy" id="3048013"/>
    <lineage>
        <taxon>Bacteria</taxon>
        <taxon>Pseudomonadati</taxon>
        <taxon>Bacteroidota</taxon>
        <taxon>Cytophagia</taxon>
        <taxon>Cytophagales</taxon>
        <taxon>Rhodocytophagaceae</taxon>
        <taxon>Xanthocytophaga</taxon>
    </lineage>
</organism>
<evidence type="ECO:0000256" key="5">
    <source>
        <dbReference type="ARBA" id="ARBA00022485"/>
    </source>
</evidence>
<evidence type="ECO:0000256" key="14">
    <source>
        <dbReference type="ARBA" id="ARBA00048321"/>
    </source>
</evidence>
<evidence type="ECO:0000256" key="13">
    <source>
        <dbReference type="ARBA" id="ARBA00024295"/>
    </source>
</evidence>
<dbReference type="GO" id="GO:0051989">
    <property type="term" value="F:coproporphyrinogen dehydrogenase activity"/>
    <property type="evidence" value="ECO:0007669"/>
    <property type="project" value="UniProtKB-EC"/>
</dbReference>
<comment type="similarity">
    <text evidence="3 15">Belongs to the anaerobic coproporphyrinogen-III oxidase family.</text>
</comment>
<feature type="binding site" evidence="16">
    <location>
        <begin position="69"/>
        <end position="71"/>
    </location>
    <ligand>
        <name>S-adenosyl-L-methionine</name>
        <dbReference type="ChEBI" id="CHEBI:59789"/>
        <label>2</label>
    </ligand>
</feature>
<dbReference type="InterPro" id="IPR006638">
    <property type="entry name" value="Elp3/MiaA/NifB-like_rSAM"/>
</dbReference>
<feature type="binding site" evidence="16">
    <location>
        <position position="211"/>
    </location>
    <ligand>
        <name>S-adenosyl-L-methionine</name>
        <dbReference type="ChEBI" id="CHEBI:59789"/>
        <label>2</label>
    </ligand>
</feature>
<feature type="binding site" evidence="17">
    <location>
        <position position="63"/>
    </location>
    <ligand>
        <name>[4Fe-4S] cluster</name>
        <dbReference type="ChEBI" id="CHEBI:49883"/>
        <note>4Fe-4S-S-AdoMet</note>
    </ligand>
</feature>
<keyword evidence="8 15" id="KW-0479">Metal-binding</keyword>
<dbReference type="InterPro" id="IPR058240">
    <property type="entry name" value="rSAM_sf"/>
</dbReference>
<name>A0AAE3QTD5_9BACT</name>
<comment type="subcellular location">
    <subcellularLocation>
        <location evidence="1 15">Cytoplasm</location>
    </subcellularLocation>
</comment>
<feature type="binding site" evidence="17">
    <location>
        <position position="70"/>
    </location>
    <ligand>
        <name>[4Fe-4S] cluster</name>
        <dbReference type="ChEBI" id="CHEBI:49883"/>
        <note>4Fe-4S-S-AdoMet</note>
    </ligand>
</feature>
<feature type="binding site" evidence="17">
    <location>
        <position position="67"/>
    </location>
    <ligand>
        <name>[4Fe-4S] cluster</name>
        <dbReference type="ChEBI" id="CHEBI:49883"/>
        <note>4Fe-4S-S-AdoMet</note>
    </ligand>
</feature>
<dbReference type="Pfam" id="PF04055">
    <property type="entry name" value="Radical_SAM"/>
    <property type="match status" value="1"/>
</dbReference>
<dbReference type="NCBIfam" id="TIGR00538">
    <property type="entry name" value="hemN"/>
    <property type="match status" value="1"/>
</dbReference>
<gene>
    <name evidence="19" type="primary">hemN</name>
    <name evidence="19" type="ORF">QNI16_21175</name>
</gene>
<evidence type="ECO:0000256" key="17">
    <source>
        <dbReference type="PIRSR" id="PIRSR000167-2"/>
    </source>
</evidence>
<dbReference type="GO" id="GO:0005737">
    <property type="term" value="C:cytoplasm"/>
    <property type="evidence" value="ECO:0007669"/>
    <property type="project" value="UniProtKB-SubCell"/>
</dbReference>
<evidence type="ECO:0000256" key="7">
    <source>
        <dbReference type="ARBA" id="ARBA00022691"/>
    </source>
</evidence>
<feature type="binding site" evidence="16">
    <location>
        <begin position="115"/>
        <end position="116"/>
    </location>
    <ligand>
        <name>S-adenosyl-L-methionine</name>
        <dbReference type="ChEBI" id="CHEBI:59789"/>
        <label>2</label>
    </ligand>
</feature>
<dbReference type="PANTHER" id="PTHR13932">
    <property type="entry name" value="COPROPORPHYRINIGEN III OXIDASE"/>
    <property type="match status" value="1"/>
</dbReference>
<comment type="caution">
    <text evidence="19">The sequence shown here is derived from an EMBL/GenBank/DDBJ whole genome shotgun (WGS) entry which is preliminary data.</text>
</comment>
<comment type="function">
    <text evidence="13">Involved in the heme biosynthesis. Catalyzes the anaerobic oxidative decarboxylation of propionate groups of rings A and B of coproporphyrinogen III to yield the vinyl groups in protoporphyrinogen IX.</text>
</comment>
<dbReference type="Proteomes" id="UP001241110">
    <property type="component" value="Unassembled WGS sequence"/>
</dbReference>
<feature type="binding site" evidence="16">
    <location>
        <position position="57"/>
    </location>
    <ligand>
        <name>S-adenosyl-L-methionine</name>
        <dbReference type="ChEBI" id="CHEBI:59789"/>
        <label>1</label>
    </ligand>
</feature>
<feature type="binding site" evidence="16">
    <location>
        <position position="186"/>
    </location>
    <ligand>
        <name>S-adenosyl-L-methionine</name>
        <dbReference type="ChEBI" id="CHEBI:59789"/>
        <label>2</label>
    </ligand>
</feature>
<comment type="subunit">
    <text evidence="4">Monomer.</text>
</comment>